<feature type="transmembrane region" description="Helical" evidence="1">
    <location>
        <begin position="250"/>
        <end position="267"/>
    </location>
</feature>
<sequence>MITHLPCGVAMKLNASFSLDASCPAACPLLADPTSKSKKEFCISKCVVADQCAYINAEAPVPDEKLGSCRGPIVPGCEEHSLDGTDTCLRCGAFRVLENGKCHLYYKKTAYGVLALLVVVVLVLLWILGDLMLRPATNETNLEDALNYRSKQKFRKPDSDGTGRHLYALSTNLCNTIIGGPGLALHFRFQAVLICWAAVVAASWVLLALLTDYDLLVLGTKEFGTAFRNCVLVAWGRSTQRRLMFVKESFVIIVYIFSVVGSIIFGIQQLRFYQQLDEQNDTMKDYAVIISDLPSLAGTEPVEQELKECLETSTSQTVVGVSICWAYREQKDTIHVEMMKSLHKQQGQRVTHFQQPVEEMGPFRRRLFEIEKMILSEGEEQEVSEAELKELVQSIRSSSMAFAVFDTEQARDEAVQLLSNGLIFRDHTVRVKAATLEPHGEPRTNQLLPSLIHWGQAWPVVRHSTMVIGAAADELARQANAVAQITSESDPIAWITGEDDDYVMPDFAPLPPPLPIPLAALTPWGAWGSSTSSSHRPFAVDPEVNVKLILWQGDICSLEVDALLAPVAAGYVPGCSTVFGRMLQHGGQDLMEELRHLDSCRSGEARSCKSYGMPCQRLLLTVGPKYKEKYQVAAQNTLNACYRECMQLLAESGLKTVAIPCFWYSKGFPLDEQVHVALRTLRRCIEKLYASIDAVVLVAGNAAELELFESLLPLYFPRTDHEAMHASSVLPESCWNEWGEVSMEERRIRVSQHLISEQEDCEDSDLWFGGDDDKSFLHARDDADFAAMKRLEGTMINASSIEEAGHICLRYLRRAREIQSLSEPSRFVYQSGQDCFGRHVVILLGARLPPLGLQDERTIPLFVKELEALQREKFLLLYVNSEVDNTDTSILEVLQEMLAVIQAKFRNSLAQLLVLHPGFMFRAAFALGRAITEEAASVWHDSVYLESIADLASVLNASRLYLPDFVRYSEDGILLADVDSFVQKFESYALQRSMGQQLIEYAWPCTFIVPFLAEPCAVIFLFSRIFMLLVGSHPELKVWECRNWLAALDLELGRYADCLVNVYLATMVFLFPGGYTQWIFFYLAVSHIYIYVYDHYRVLRVVPRATFSSMNIDFCAQALLAPACGILLVAIIFKGNCMAGSYCLDAAPLLSTCFFAFLAHCAIHIFLLSCLVPLFGLREKGYRKDAKKYSEVAASEPCSWFSANPIHCLRSKFVFNHSPPCSYFMAGLESKMEVNESIGCFFKENAAVVEDARSYYMPKWRDVNTFLRKWLV</sequence>
<feature type="transmembrane region" description="Helical" evidence="1">
    <location>
        <begin position="1077"/>
        <end position="1093"/>
    </location>
</feature>
<protein>
    <submittedName>
        <fullName evidence="4">Ganglioside-induced differentiation-associated protein 2</fullName>
    </submittedName>
</protein>
<dbReference type="PANTHER" id="PTHR11106:SF72">
    <property type="entry name" value="GANGLIOSIDE-INDUCED DIFFERENTIATION-ASSOCIATED PROTEIN 2"/>
    <property type="match status" value="1"/>
</dbReference>
<feature type="domain" description="Macro" evidence="2">
    <location>
        <begin position="535"/>
        <end position="716"/>
    </location>
</feature>
<dbReference type="PROSITE" id="PS51154">
    <property type="entry name" value="MACRO"/>
    <property type="match status" value="1"/>
</dbReference>
<reference evidence="3" key="1">
    <citation type="submission" date="2022-10" db="EMBL/GenBank/DDBJ databases">
        <authorList>
            <person name="Chen Y."/>
            <person name="Dougan E. K."/>
            <person name="Chan C."/>
            <person name="Rhodes N."/>
            <person name="Thang M."/>
        </authorList>
    </citation>
    <scope>NUCLEOTIDE SEQUENCE</scope>
</reference>
<dbReference type="Proteomes" id="UP001152797">
    <property type="component" value="Unassembled WGS sequence"/>
</dbReference>
<keyword evidence="5" id="KW-1185">Reference proteome</keyword>
<feature type="transmembrane region" description="Helical" evidence="1">
    <location>
        <begin position="189"/>
        <end position="211"/>
    </location>
</feature>
<dbReference type="InterPro" id="IPR036865">
    <property type="entry name" value="CRAL-TRIO_dom_sf"/>
</dbReference>
<dbReference type="Pfam" id="PF01661">
    <property type="entry name" value="Macro"/>
    <property type="match status" value="1"/>
</dbReference>
<evidence type="ECO:0000313" key="4">
    <source>
        <dbReference type="EMBL" id="CAL4807147.1"/>
    </source>
</evidence>
<organism evidence="3">
    <name type="scientific">Cladocopium goreaui</name>
    <dbReference type="NCBI Taxonomy" id="2562237"/>
    <lineage>
        <taxon>Eukaryota</taxon>
        <taxon>Sar</taxon>
        <taxon>Alveolata</taxon>
        <taxon>Dinophyceae</taxon>
        <taxon>Suessiales</taxon>
        <taxon>Symbiodiniaceae</taxon>
        <taxon>Cladocopium</taxon>
    </lineage>
</organism>
<keyword evidence="1" id="KW-0812">Transmembrane</keyword>
<name>A0A9P1GS39_9DINO</name>
<dbReference type="InterPro" id="IPR001251">
    <property type="entry name" value="CRAL-TRIO_dom"/>
</dbReference>
<feature type="transmembrane region" description="Helical" evidence="1">
    <location>
        <begin position="1154"/>
        <end position="1177"/>
    </location>
</feature>
<gene>
    <name evidence="3" type="ORF">C1SCF055_LOCUS44298</name>
</gene>
<feature type="transmembrane region" description="Helical" evidence="1">
    <location>
        <begin position="1114"/>
        <end position="1134"/>
    </location>
</feature>
<evidence type="ECO:0000313" key="5">
    <source>
        <dbReference type="Proteomes" id="UP001152797"/>
    </source>
</evidence>
<dbReference type="CDD" id="cd00590">
    <property type="entry name" value="RRM_SF"/>
    <property type="match status" value="1"/>
</dbReference>
<keyword evidence="1" id="KW-0472">Membrane</keyword>
<dbReference type="SUPFAM" id="SSF52949">
    <property type="entry name" value="Macro domain-like"/>
    <property type="match status" value="1"/>
</dbReference>
<dbReference type="EMBL" id="CAMXCT020006775">
    <property type="protein sequence ID" value="CAL1173210.1"/>
    <property type="molecule type" value="Genomic_DNA"/>
</dbReference>
<accession>A0A9P1GS39</accession>
<dbReference type="InterPro" id="IPR043472">
    <property type="entry name" value="Macro_dom-like"/>
</dbReference>
<dbReference type="Gene3D" id="3.40.525.10">
    <property type="entry name" value="CRAL-TRIO lipid binding domain"/>
    <property type="match status" value="1"/>
</dbReference>
<feature type="transmembrane region" description="Helical" evidence="1">
    <location>
        <begin position="109"/>
        <end position="128"/>
    </location>
</feature>
<dbReference type="OrthoDB" id="365077at2759"/>
<proteinExistence type="predicted"/>
<evidence type="ECO:0000259" key="2">
    <source>
        <dbReference type="PROSITE" id="PS51154"/>
    </source>
</evidence>
<evidence type="ECO:0000256" key="1">
    <source>
        <dbReference type="SAM" id="Phobius"/>
    </source>
</evidence>
<keyword evidence="1" id="KW-1133">Transmembrane helix</keyword>
<dbReference type="InterPro" id="IPR002589">
    <property type="entry name" value="Macro_dom"/>
</dbReference>
<dbReference type="PANTHER" id="PTHR11106">
    <property type="entry name" value="GANGLIOSIDE INDUCED DIFFERENTIATION ASSOCIATED PROTEIN 2-RELATED"/>
    <property type="match status" value="1"/>
</dbReference>
<dbReference type="Gene3D" id="3.40.220.10">
    <property type="entry name" value="Leucine Aminopeptidase, subunit E, domain 1"/>
    <property type="match status" value="1"/>
</dbReference>
<dbReference type="EMBL" id="CAMXCT010006775">
    <property type="protein sequence ID" value="CAI4019835.1"/>
    <property type="molecule type" value="Genomic_DNA"/>
</dbReference>
<comment type="caution">
    <text evidence="3">The sequence shown here is derived from an EMBL/GenBank/DDBJ whole genome shotgun (WGS) entry which is preliminary data.</text>
</comment>
<dbReference type="EMBL" id="CAMXCT030006775">
    <property type="protein sequence ID" value="CAL4807147.1"/>
    <property type="molecule type" value="Genomic_DNA"/>
</dbReference>
<dbReference type="AlphaFoldDB" id="A0A9P1GS39"/>
<dbReference type="Pfam" id="PF13716">
    <property type="entry name" value="CRAL_TRIO_2"/>
    <property type="match status" value="1"/>
</dbReference>
<reference evidence="4 5" key="2">
    <citation type="submission" date="2024-05" db="EMBL/GenBank/DDBJ databases">
        <authorList>
            <person name="Chen Y."/>
            <person name="Shah S."/>
            <person name="Dougan E. K."/>
            <person name="Thang M."/>
            <person name="Chan C."/>
        </authorList>
    </citation>
    <scope>NUCLEOTIDE SEQUENCE [LARGE SCALE GENOMIC DNA]</scope>
</reference>
<evidence type="ECO:0000313" key="3">
    <source>
        <dbReference type="EMBL" id="CAI4019835.1"/>
    </source>
</evidence>